<dbReference type="EMBL" id="KV875730">
    <property type="protein sequence ID" value="RZR72652.1"/>
    <property type="molecule type" value="Genomic_DNA"/>
</dbReference>
<feature type="compositionally biased region" description="Acidic residues" evidence="1">
    <location>
        <begin position="98"/>
        <end position="107"/>
    </location>
</feature>
<name>A0A445MEF0_ENSVE</name>
<dbReference type="AlphaFoldDB" id="A0A445MEF0"/>
<organism evidence="2">
    <name type="scientific">Ensete ventricosum</name>
    <name type="common">Abyssinian banana</name>
    <name type="synonym">Musa ensete</name>
    <dbReference type="NCBI Taxonomy" id="4639"/>
    <lineage>
        <taxon>Eukaryota</taxon>
        <taxon>Viridiplantae</taxon>
        <taxon>Streptophyta</taxon>
        <taxon>Embryophyta</taxon>
        <taxon>Tracheophyta</taxon>
        <taxon>Spermatophyta</taxon>
        <taxon>Magnoliopsida</taxon>
        <taxon>Liliopsida</taxon>
        <taxon>Zingiberales</taxon>
        <taxon>Musaceae</taxon>
        <taxon>Ensete</taxon>
    </lineage>
</organism>
<protein>
    <submittedName>
        <fullName evidence="2">Uncharacterized protein</fullName>
    </submittedName>
</protein>
<gene>
    <name evidence="2" type="ORF">BHM03_00015542</name>
</gene>
<proteinExistence type="predicted"/>
<accession>A0A445MEF0</accession>
<evidence type="ECO:0000313" key="2">
    <source>
        <dbReference type="EMBL" id="RZR72652.1"/>
    </source>
</evidence>
<evidence type="ECO:0000256" key="1">
    <source>
        <dbReference type="SAM" id="MobiDB-lite"/>
    </source>
</evidence>
<feature type="region of interest" description="Disordered" evidence="1">
    <location>
        <begin position="83"/>
        <end position="107"/>
    </location>
</feature>
<sequence length="175" mass="20252">MEREGEWTEEDWAGVGRAQNQGRESEQKLRACRIWDEMINWPFLAAAAADVNTCALNVGSFGGVEEIKGLCVRLLQRWKPRTETTGRRRRSWGWKTQEEEEEEEEEGWGIRQRPKFGRWSEVSGTVGAVYYRRRKVDDDDEDGPSWSEPVAVTTGTTCRDAPPNLVLHYSYHTMR</sequence>
<reference evidence="2" key="1">
    <citation type="journal article" date="2018" name="Data Brief">
        <title>Genome sequence data from 17 accessions of Ensete ventricosum, a staple food crop for millions in Ethiopia.</title>
        <authorList>
            <person name="Yemataw Z."/>
            <person name="Muzemil S."/>
            <person name="Ambachew D."/>
            <person name="Tripathi L."/>
            <person name="Tesfaye K."/>
            <person name="Chala A."/>
            <person name="Farbos A."/>
            <person name="O'Neill P."/>
            <person name="Moore K."/>
            <person name="Grant M."/>
            <person name="Studholme D.J."/>
        </authorList>
    </citation>
    <scope>NUCLEOTIDE SEQUENCE [LARGE SCALE GENOMIC DNA]</scope>
    <source>
        <tissue evidence="2">Leaf</tissue>
    </source>
</reference>
<dbReference type="Proteomes" id="UP000290560">
    <property type="component" value="Unassembled WGS sequence"/>
</dbReference>
<feature type="region of interest" description="Disordered" evidence="1">
    <location>
        <begin position="1"/>
        <end position="20"/>
    </location>
</feature>